<proteinExistence type="predicted"/>
<dbReference type="Proteomes" id="UP000839682">
    <property type="component" value="Unassembled WGS sequence"/>
</dbReference>
<evidence type="ECO:0000313" key="1">
    <source>
        <dbReference type="EMBL" id="EAA7254727.1"/>
    </source>
</evidence>
<comment type="caution">
    <text evidence="1">The sequence shown here is derived from an EMBL/GenBank/DDBJ whole genome shotgun (WGS) entry which is preliminary data.</text>
</comment>
<reference evidence="1" key="1">
    <citation type="submission" date="2018-07" db="EMBL/GenBank/DDBJ databases">
        <authorList>
            <person name="Ashton P.M."/>
            <person name="Dallman T."/>
            <person name="Nair S."/>
            <person name="De Pinna E."/>
            <person name="Peters T."/>
            <person name="Grant K."/>
        </authorList>
    </citation>
    <scope>NUCLEOTIDE SEQUENCE [LARGE SCALE GENOMIC DNA]</scope>
    <source>
        <strain evidence="1">440016</strain>
    </source>
</reference>
<dbReference type="InterPro" id="IPR010270">
    <property type="entry name" value="Phage_P2_GpM"/>
</dbReference>
<dbReference type="GO" id="GO:0004519">
    <property type="term" value="F:endonuclease activity"/>
    <property type="evidence" value="ECO:0007669"/>
    <property type="project" value="InterPro"/>
</dbReference>
<dbReference type="EMBL" id="AAACIV010000019">
    <property type="protein sequence ID" value="EAA7254727.1"/>
    <property type="molecule type" value="Genomic_DNA"/>
</dbReference>
<sequence>MPTPMQRQRARQMDERRAALMTRTDGSAVSTESQHIKLLALDNDIRQLHNMELLSDKLEFKRNTLLPRWLPHAQAYLEGERVYQNPVLVYCIIWLFDTGQFEMALRWTDIAIEQGQKTPENFKSELPTFVAHFILEWAETEAERGNSIAPYFQQVFEKIRDKWRVNERLAARYWRFAGVLLLRGDDGKPLASAINDPEILQQADQYLERAAWLHPKIQVKTLRQRIAARLRALQGT</sequence>
<dbReference type="Pfam" id="PF05944">
    <property type="entry name" value="Phage_term_smal"/>
    <property type="match status" value="1"/>
</dbReference>
<organism evidence="1">
    <name type="scientific">Salmonella enterica I</name>
    <dbReference type="NCBI Taxonomy" id="59201"/>
    <lineage>
        <taxon>Bacteria</taxon>
        <taxon>Pseudomonadati</taxon>
        <taxon>Pseudomonadota</taxon>
        <taxon>Gammaproteobacteria</taxon>
        <taxon>Enterobacterales</taxon>
        <taxon>Enterobacteriaceae</taxon>
        <taxon>Salmonella</taxon>
    </lineage>
</organism>
<dbReference type="AlphaFoldDB" id="A0A3V2NY33"/>
<name>A0A3V2NY33_SALET</name>
<dbReference type="GO" id="GO:0003677">
    <property type="term" value="F:DNA binding"/>
    <property type="evidence" value="ECO:0007669"/>
    <property type="project" value="InterPro"/>
</dbReference>
<gene>
    <name evidence="1" type="ORF">DSF98_18890</name>
</gene>
<accession>A0A3V2NY33</accession>
<protein>
    <submittedName>
        <fullName evidence="1">Terminase</fullName>
    </submittedName>
</protein>